<dbReference type="RefSeq" id="WP_171327805.1">
    <property type="nucleotide sequence ID" value="NZ_WVRA01000001.1"/>
</dbReference>
<proteinExistence type="predicted"/>
<protein>
    <submittedName>
        <fullName evidence="2">Uncharacterized protein</fullName>
    </submittedName>
</protein>
<accession>A0AA91BYD5</accession>
<name>A0AA91BYD5_9RHOB</name>
<dbReference type="Proteomes" id="UP000597886">
    <property type="component" value="Unassembled WGS sequence"/>
</dbReference>
<keyword evidence="1" id="KW-0472">Membrane</keyword>
<dbReference type="EMBL" id="WVRA01000001">
    <property type="protein sequence ID" value="NOE16599.1"/>
    <property type="molecule type" value="Genomic_DNA"/>
</dbReference>
<feature type="transmembrane region" description="Helical" evidence="1">
    <location>
        <begin position="57"/>
        <end position="75"/>
    </location>
</feature>
<sequence>MKDNYDIQTAHAATKFQQNKNRQEKLKRRNGIAAMAAFAPLWSAADPRSKLYQFKRFAPLLFLSILIVFVCFEALS</sequence>
<reference evidence="2" key="1">
    <citation type="submission" date="2019-12" db="EMBL/GenBank/DDBJ databases">
        <title>Ruegeria JWLKs population differentiation of coral mucus and skeleton niches.</title>
        <authorList>
            <person name="Luo D."/>
        </authorList>
    </citation>
    <scope>NUCLEOTIDE SEQUENCE</scope>
    <source>
        <strain evidence="2">HKCCD6181</strain>
    </source>
</reference>
<gene>
    <name evidence="2" type="ORF">GS634_00510</name>
</gene>
<comment type="caution">
    <text evidence="2">The sequence shown here is derived from an EMBL/GenBank/DDBJ whole genome shotgun (WGS) entry which is preliminary data.</text>
</comment>
<keyword evidence="1" id="KW-0812">Transmembrane</keyword>
<keyword evidence="1" id="KW-1133">Transmembrane helix</keyword>
<evidence type="ECO:0000256" key="1">
    <source>
        <dbReference type="SAM" id="Phobius"/>
    </source>
</evidence>
<organism evidence="2 3">
    <name type="scientific">Ruegeria atlantica</name>
    <dbReference type="NCBI Taxonomy" id="81569"/>
    <lineage>
        <taxon>Bacteria</taxon>
        <taxon>Pseudomonadati</taxon>
        <taxon>Pseudomonadota</taxon>
        <taxon>Alphaproteobacteria</taxon>
        <taxon>Rhodobacterales</taxon>
        <taxon>Roseobacteraceae</taxon>
        <taxon>Ruegeria</taxon>
    </lineage>
</organism>
<evidence type="ECO:0000313" key="3">
    <source>
        <dbReference type="Proteomes" id="UP000597886"/>
    </source>
</evidence>
<dbReference type="AlphaFoldDB" id="A0AA91BYD5"/>
<evidence type="ECO:0000313" key="2">
    <source>
        <dbReference type="EMBL" id="NOE16599.1"/>
    </source>
</evidence>